<protein>
    <recommendedName>
        <fullName evidence="8">Major facilitator superfamily (MFS) profile domain-containing protein</fullName>
    </recommendedName>
</protein>
<feature type="transmembrane region" description="Helical" evidence="7">
    <location>
        <begin position="31"/>
        <end position="53"/>
    </location>
</feature>
<dbReference type="InterPro" id="IPR020846">
    <property type="entry name" value="MFS_dom"/>
</dbReference>
<evidence type="ECO:0000256" key="3">
    <source>
        <dbReference type="ARBA" id="ARBA00022448"/>
    </source>
</evidence>
<evidence type="ECO:0000256" key="1">
    <source>
        <dbReference type="ARBA" id="ARBA00004141"/>
    </source>
</evidence>
<dbReference type="GO" id="GO:0016020">
    <property type="term" value="C:membrane"/>
    <property type="evidence" value="ECO:0007669"/>
    <property type="project" value="UniProtKB-SubCell"/>
</dbReference>
<dbReference type="EMBL" id="JAQQBS010001425">
    <property type="protein sequence ID" value="KAK0157888.1"/>
    <property type="molecule type" value="Genomic_DNA"/>
</dbReference>
<feature type="transmembrane region" description="Helical" evidence="7">
    <location>
        <begin position="160"/>
        <end position="181"/>
    </location>
</feature>
<dbReference type="GO" id="GO:0022857">
    <property type="term" value="F:transmembrane transporter activity"/>
    <property type="evidence" value="ECO:0007669"/>
    <property type="project" value="InterPro"/>
</dbReference>
<feature type="transmembrane region" description="Helical" evidence="7">
    <location>
        <begin position="84"/>
        <end position="107"/>
    </location>
</feature>
<dbReference type="PANTHER" id="PTHR23511:SF34">
    <property type="entry name" value="SYNAPTIC VESICLE GLYCOPROTEIN 2"/>
    <property type="match status" value="1"/>
</dbReference>
<keyword evidence="10" id="KW-1185">Reference proteome</keyword>
<evidence type="ECO:0000256" key="2">
    <source>
        <dbReference type="ARBA" id="ARBA00008335"/>
    </source>
</evidence>
<dbReference type="AlphaFoldDB" id="A0AA39F0E8"/>
<keyword evidence="3" id="KW-0813">Transport</keyword>
<feature type="transmembrane region" description="Helical" evidence="7">
    <location>
        <begin position="251"/>
        <end position="273"/>
    </location>
</feature>
<reference evidence="9" key="2">
    <citation type="submission" date="2023-03" db="EMBL/GenBank/DDBJ databases">
        <authorList>
            <person name="Inwood S.N."/>
            <person name="Skelly J.G."/>
            <person name="Guhlin J."/>
            <person name="Harrop T.W.R."/>
            <person name="Goldson S.G."/>
            <person name="Dearden P.K."/>
        </authorList>
    </citation>
    <scope>NUCLEOTIDE SEQUENCE</scope>
    <source>
        <strain evidence="9">Irish</strain>
        <tissue evidence="9">Whole body</tissue>
    </source>
</reference>
<dbReference type="SUPFAM" id="SSF103473">
    <property type="entry name" value="MFS general substrate transporter"/>
    <property type="match status" value="1"/>
</dbReference>
<feature type="transmembrane region" description="Helical" evidence="7">
    <location>
        <begin position="416"/>
        <end position="436"/>
    </location>
</feature>
<dbReference type="PROSITE" id="PS50850">
    <property type="entry name" value="MFS"/>
    <property type="match status" value="1"/>
</dbReference>
<proteinExistence type="inferred from homology"/>
<keyword evidence="5 7" id="KW-1133">Transmembrane helix</keyword>
<dbReference type="Proteomes" id="UP001168990">
    <property type="component" value="Unassembled WGS sequence"/>
</dbReference>
<evidence type="ECO:0000256" key="6">
    <source>
        <dbReference type="ARBA" id="ARBA00023136"/>
    </source>
</evidence>
<keyword evidence="6 7" id="KW-0472">Membrane</keyword>
<dbReference type="PROSITE" id="PS00216">
    <property type="entry name" value="SUGAR_TRANSPORT_1"/>
    <property type="match status" value="1"/>
</dbReference>
<dbReference type="InterPro" id="IPR036259">
    <property type="entry name" value="MFS_trans_sf"/>
</dbReference>
<gene>
    <name evidence="9" type="ORF">PV328_011575</name>
</gene>
<feature type="domain" description="Major facilitator superfamily (MFS) profile" evidence="8">
    <location>
        <begin position="1"/>
        <end position="466"/>
    </location>
</feature>
<dbReference type="PANTHER" id="PTHR23511">
    <property type="entry name" value="SYNAPTIC VESICLE GLYCOPROTEIN 2"/>
    <property type="match status" value="1"/>
</dbReference>
<feature type="transmembrane region" description="Helical" evidence="7">
    <location>
        <begin position="442"/>
        <end position="461"/>
    </location>
</feature>
<comment type="similarity">
    <text evidence="2">Belongs to the major facilitator superfamily.</text>
</comment>
<reference evidence="9" key="1">
    <citation type="journal article" date="2023" name="bioRxiv">
        <title>Scaffold-level genome assemblies of two parasitoid biocontrol wasps reveal the parthenogenesis mechanism and an associated novel virus.</title>
        <authorList>
            <person name="Inwood S."/>
            <person name="Skelly J."/>
            <person name="Guhlin J."/>
            <person name="Harrop T."/>
            <person name="Goldson S."/>
            <person name="Dearden P."/>
        </authorList>
    </citation>
    <scope>NUCLEOTIDE SEQUENCE</scope>
    <source>
        <strain evidence="9">Irish</strain>
        <tissue evidence="9">Whole body</tissue>
    </source>
</reference>
<dbReference type="InterPro" id="IPR005829">
    <property type="entry name" value="Sugar_transporter_CS"/>
</dbReference>
<dbReference type="Pfam" id="PF00083">
    <property type="entry name" value="Sugar_tr"/>
    <property type="match status" value="1"/>
</dbReference>
<dbReference type="InterPro" id="IPR005828">
    <property type="entry name" value="MFS_sugar_transport-like"/>
</dbReference>
<comment type="caution">
    <text evidence="9">The sequence shown here is derived from an EMBL/GenBank/DDBJ whole genome shotgun (WGS) entry which is preliminary data.</text>
</comment>
<feature type="transmembrane region" description="Helical" evidence="7">
    <location>
        <begin position="329"/>
        <end position="351"/>
    </location>
</feature>
<evidence type="ECO:0000256" key="7">
    <source>
        <dbReference type="SAM" id="Phobius"/>
    </source>
</evidence>
<accession>A0AA39F0E8</accession>
<comment type="subcellular location">
    <subcellularLocation>
        <location evidence="1">Membrane</location>
        <topology evidence="1">Multi-pass membrane protein</topology>
    </subcellularLocation>
</comment>
<feature type="transmembrane region" description="Helical" evidence="7">
    <location>
        <begin position="119"/>
        <end position="140"/>
    </location>
</feature>
<keyword evidence="4 7" id="KW-0812">Transmembrane</keyword>
<evidence type="ECO:0000313" key="9">
    <source>
        <dbReference type="EMBL" id="KAK0157888.1"/>
    </source>
</evidence>
<dbReference type="Gene3D" id="1.20.1250.20">
    <property type="entry name" value="MFS general substrate transporter like domains"/>
    <property type="match status" value="1"/>
</dbReference>
<feature type="transmembrane region" description="Helical" evidence="7">
    <location>
        <begin position="358"/>
        <end position="376"/>
    </location>
</feature>
<evidence type="ECO:0000259" key="8">
    <source>
        <dbReference type="PROSITE" id="PS50850"/>
    </source>
</evidence>
<sequence length="471" mass="52191">MCTVSEATASLIVLVAMTLLACDLNYSNKDVIMLNAISSLGMAVGSLIFGIVADYDGRKRLIPASMIIIFCASIGLSFSHTYFLISFSIFILGFGAAGNNAVLRIYLIECLPTRKHGTCLALIDLIWIIGLIFALGISWSLAPSIIRMLGNEFRPSSWRVLVGVAGTPNLIMACGASLLPASPRYLISHRRLEQAMFVLQQMFAINNSQHMANIPSINLNDYSRAVDDEETSNDNFIDSVKLLFLKTWRRIVFVVSFNFIGHTLLLIAMRLFLFPGCIWLALWITHKFIHCTIKDGDLVSINNQTYCTSDFSDITMNFLTNCHKISDNYFKYLLIFSSSFIIGEVLLVIVIDIIGRRLSLITSGLVGATSILALAFTNSFHISIVLSIFFLASYSIMNTVTNIIQLESYPTSVRGTIVGLTSVLPHFLSFFIKLFVQVTLPKILYILSGLLIGVTIIALPIRDFTKAPMPE</sequence>
<name>A0AA39F0E8_9HYME</name>
<evidence type="ECO:0000256" key="5">
    <source>
        <dbReference type="ARBA" id="ARBA00022989"/>
    </source>
</evidence>
<organism evidence="9 10">
    <name type="scientific">Microctonus aethiopoides</name>
    <dbReference type="NCBI Taxonomy" id="144406"/>
    <lineage>
        <taxon>Eukaryota</taxon>
        <taxon>Metazoa</taxon>
        <taxon>Ecdysozoa</taxon>
        <taxon>Arthropoda</taxon>
        <taxon>Hexapoda</taxon>
        <taxon>Insecta</taxon>
        <taxon>Pterygota</taxon>
        <taxon>Neoptera</taxon>
        <taxon>Endopterygota</taxon>
        <taxon>Hymenoptera</taxon>
        <taxon>Apocrita</taxon>
        <taxon>Ichneumonoidea</taxon>
        <taxon>Braconidae</taxon>
        <taxon>Euphorinae</taxon>
        <taxon>Microctonus</taxon>
    </lineage>
</organism>
<feature type="transmembrane region" description="Helical" evidence="7">
    <location>
        <begin position="382"/>
        <end position="404"/>
    </location>
</feature>
<feature type="transmembrane region" description="Helical" evidence="7">
    <location>
        <begin position="60"/>
        <end position="78"/>
    </location>
</feature>
<evidence type="ECO:0000256" key="4">
    <source>
        <dbReference type="ARBA" id="ARBA00022692"/>
    </source>
</evidence>
<evidence type="ECO:0000313" key="10">
    <source>
        <dbReference type="Proteomes" id="UP001168990"/>
    </source>
</evidence>